<dbReference type="STRING" id="572479.Hprae_1111"/>
<dbReference type="KEGG" id="hpk:Hprae_1111"/>
<evidence type="ECO:0000313" key="4">
    <source>
        <dbReference type="Proteomes" id="UP000006866"/>
    </source>
</evidence>
<evidence type="ECO:0000313" key="3">
    <source>
        <dbReference type="EMBL" id="ADO77262.1"/>
    </source>
</evidence>
<dbReference type="SUPFAM" id="SSF52540">
    <property type="entry name" value="P-loop containing nucleoside triphosphate hydrolases"/>
    <property type="match status" value="1"/>
</dbReference>
<dbReference type="Proteomes" id="UP000006866">
    <property type="component" value="Chromosome"/>
</dbReference>
<dbReference type="Pfam" id="PF13514">
    <property type="entry name" value="AAA_27"/>
    <property type="match status" value="1"/>
</dbReference>
<keyword evidence="4" id="KW-1185">Reference proteome</keyword>
<dbReference type="PANTHER" id="PTHR41259:SF1">
    <property type="entry name" value="DOUBLE-STRAND BREAK REPAIR RAD50 ATPASE, PUTATIVE-RELATED"/>
    <property type="match status" value="1"/>
</dbReference>
<reference evidence="4" key="1">
    <citation type="submission" date="2010-10" db="EMBL/GenBank/DDBJ databases">
        <title>The complete genome of Halanaerobium praevalens DSM 2228.</title>
        <authorList>
            <consortium name="US DOE Joint Genome Institute (JGI-PGF)"/>
            <person name="Lucas S."/>
            <person name="Copeland A."/>
            <person name="Lapidus A."/>
            <person name="Glavina del Rio T."/>
            <person name="Dalin E."/>
            <person name="Tice H."/>
            <person name="Bruce D."/>
            <person name="Goodwin L."/>
            <person name="Pitluck S."/>
            <person name="Kyrpides N."/>
            <person name="Mavromatis K."/>
            <person name="Ivanova N."/>
            <person name="Ovchinnikova G."/>
            <person name="Chertkov O."/>
            <person name="Detter J.C."/>
            <person name="Han C."/>
            <person name="Larimer F."/>
            <person name="Land M."/>
            <person name="Hauser L."/>
            <person name="Markowitz V."/>
            <person name="Cheng J.-F."/>
            <person name="Hugenholtz P."/>
            <person name="Woyke T."/>
            <person name="Wu D."/>
            <person name="Tindall B."/>
            <person name="Pomrenke H.G."/>
            <person name="Brambilla E."/>
            <person name="Klenk H.-P."/>
            <person name="Eisen J.A."/>
        </authorList>
    </citation>
    <scope>NUCLEOTIDE SEQUENCE [LARGE SCALE GENOMIC DNA]</scope>
    <source>
        <strain evidence="4">ATCC 33744 / DSM 2228 / GSL</strain>
    </source>
</reference>
<dbReference type="Gene3D" id="3.40.50.300">
    <property type="entry name" value="P-loop containing nucleotide triphosphate hydrolases"/>
    <property type="match status" value="2"/>
</dbReference>
<dbReference type="EMBL" id="CP002175">
    <property type="protein sequence ID" value="ADO77262.1"/>
    <property type="molecule type" value="Genomic_DNA"/>
</dbReference>
<protein>
    <recommendedName>
        <fullName evidence="2">YhaN AAA domain-containing protein</fullName>
    </recommendedName>
</protein>
<sequence length="809" mass="93949">MKLREFKTEIFAGINNRSYKFENGLNIILGANEAGKSTLINAIYASLFINPQIKLNTTEGKEFQKYYFPYPDGDYAEAELKFEIETQTYKIYKKWSNNNYSGYLELSDGRRIEKTNKIAAYKKDLFPYAKSTYNNIVFSSQEDIKSTLARINAEQNPELINTINSFLRKAVMELDGVSIDKFRQKLNENLTELTKRWKLKADTISNSARGVNNPYQVGTGKIYDLFIAKEKLRLKIKESKINEKEYEKISSEIRKLKEEEQKLIKDIEKLAKIEAEINQRVEIELKLANKRERIESLEKIKEKWPQLEQQLAELQSTKQAQELKSQKLEAEKQRSQKLSQKEELEVKIKKIKQLKSEKLKQKEILAKINFTKKDLEKLEKAKNKIAQNKASLKASKLKAKINFSESDKIKVTAGVDREKTVPKDQIIEADGYLKIKTDQIEIEIESAEINFASLKEELNSYQKEFLNLKRKMKVSDLKEAKQKLAEKDEAARELNRQNTELRELLAGANLDSLENNLDQLAKVKAAREIEIIDKEIEKIKDDLANLKTEIKIRENKKEEWKIDYQNLANLKLKLAEQVEAKINLAKKLEQLASLPAQYENSQEFVTSLQAKREEREKINQNLRLKIEKYKELENLLPVESTPEMENKLENLKEKLEKAKTRASKLVKIKEVFEKKLKEMDQNSFSPLTKSFSKNLEILTAGKYEQGIIEDDFSIQIQTNKNKKLPGKLELLSYGTYDAAALALRFAIFDNLFKQTGGFIILDDCLVNLDPKRRKNAIKLINQYQKKYQILYTTCEPERAAELNGNIIKI</sequence>
<keyword evidence="1" id="KW-0175">Coiled coil</keyword>
<dbReference type="InterPro" id="IPR038734">
    <property type="entry name" value="YhaN_AAA"/>
</dbReference>
<dbReference type="InterPro" id="IPR027417">
    <property type="entry name" value="P-loop_NTPase"/>
</dbReference>
<feature type="coiled-coil region" evidence="1">
    <location>
        <begin position="608"/>
        <end position="668"/>
    </location>
</feature>
<gene>
    <name evidence="3" type="ordered locus">Hprae_1111</name>
</gene>
<feature type="coiled-coil region" evidence="1">
    <location>
        <begin position="437"/>
        <end position="563"/>
    </location>
</feature>
<evidence type="ECO:0000256" key="1">
    <source>
        <dbReference type="SAM" id="Coils"/>
    </source>
</evidence>
<dbReference type="eggNOG" id="COG0419">
    <property type="taxonomic scope" value="Bacteria"/>
</dbReference>
<dbReference type="HOGENOM" id="CLU_348728_0_0_9"/>
<dbReference type="PATRIC" id="fig|572479.3.peg.1123"/>
<organism evidence="3 4">
    <name type="scientific">Halanaerobium praevalens (strain ATCC 33744 / DSM 2228 / GSL)</name>
    <dbReference type="NCBI Taxonomy" id="572479"/>
    <lineage>
        <taxon>Bacteria</taxon>
        <taxon>Bacillati</taxon>
        <taxon>Bacillota</taxon>
        <taxon>Clostridia</taxon>
        <taxon>Halanaerobiales</taxon>
        <taxon>Halanaerobiaceae</taxon>
        <taxon>Halanaerobium</taxon>
    </lineage>
</organism>
<feature type="coiled-coil region" evidence="1">
    <location>
        <begin position="229"/>
        <end position="398"/>
    </location>
</feature>
<accession>E3DLR5</accession>
<proteinExistence type="predicted"/>
<reference evidence="3 4" key="2">
    <citation type="journal article" date="2011" name="Stand. Genomic Sci.">
        <title>Complete genome sequence of the extremely halophilic Halanaerobium praevalens type strain (GSL).</title>
        <authorList>
            <person name="Ivanova N."/>
            <person name="Sikorski J."/>
            <person name="Chertkov O."/>
            <person name="Nolan M."/>
            <person name="Lucas S."/>
            <person name="Hammon N."/>
            <person name="Deshpande S."/>
            <person name="Cheng J.F."/>
            <person name="Tapia R."/>
            <person name="Han C."/>
            <person name="Goodwin L."/>
            <person name="Pitluck S."/>
            <person name="Huntemann M."/>
            <person name="Liolios K."/>
            <person name="Pagani I."/>
            <person name="Mavromatis K."/>
            <person name="Ovchinikova G."/>
            <person name="Pati A."/>
            <person name="Chen A."/>
            <person name="Palaniappan K."/>
            <person name="Land M."/>
            <person name="Hauser L."/>
            <person name="Brambilla E.M."/>
            <person name="Kannan K.P."/>
            <person name="Rohde M."/>
            <person name="Tindall B.J."/>
            <person name="Goker M."/>
            <person name="Detter J.C."/>
            <person name="Woyke T."/>
            <person name="Bristow J."/>
            <person name="Eisen J.A."/>
            <person name="Markowitz V."/>
            <person name="Hugenholtz P."/>
            <person name="Kyrpides N.C."/>
            <person name="Klenk H.P."/>
            <person name="Lapidus A."/>
        </authorList>
    </citation>
    <scope>NUCLEOTIDE SEQUENCE [LARGE SCALE GENOMIC DNA]</scope>
    <source>
        <strain evidence="4">ATCC 33744 / DSM 2228 / GSL</strain>
    </source>
</reference>
<name>E3DLR5_HALPG</name>
<evidence type="ECO:0000259" key="2">
    <source>
        <dbReference type="Pfam" id="PF13514"/>
    </source>
</evidence>
<dbReference type="RefSeq" id="WP_014553292.1">
    <property type="nucleotide sequence ID" value="NC_017455.1"/>
</dbReference>
<dbReference type="PANTHER" id="PTHR41259">
    <property type="entry name" value="DOUBLE-STRAND BREAK REPAIR RAD50 ATPASE, PUTATIVE-RELATED"/>
    <property type="match status" value="1"/>
</dbReference>
<dbReference type="AlphaFoldDB" id="E3DLR5"/>
<dbReference type="OrthoDB" id="9764467at2"/>
<feature type="domain" description="YhaN AAA" evidence="2">
    <location>
        <begin position="1"/>
        <end position="48"/>
    </location>
</feature>